<evidence type="ECO:0000256" key="5">
    <source>
        <dbReference type="ARBA" id="ARBA00023274"/>
    </source>
</evidence>
<protein>
    <recommendedName>
        <fullName evidence="6">E3 ubiquitin-protein ligase listerin</fullName>
        <ecNumber evidence="6">2.3.2.27</ecNumber>
    </recommendedName>
    <alternativeName>
        <fullName evidence="6">RING-type E3 ubiquitin transferase listerin</fullName>
    </alternativeName>
</protein>
<keyword evidence="8" id="KW-0812">Transmembrane</keyword>
<dbReference type="InterPro" id="IPR013845">
    <property type="entry name" value="Ribosomal_eS4_central_region"/>
</dbReference>
<evidence type="ECO:0000313" key="10">
    <source>
        <dbReference type="EMBL" id="KAF2537705.1"/>
    </source>
</evidence>
<evidence type="ECO:0000256" key="4">
    <source>
        <dbReference type="ARBA" id="ARBA00022980"/>
    </source>
</evidence>
<evidence type="ECO:0000256" key="8">
    <source>
        <dbReference type="SAM" id="Phobius"/>
    </source>
</evidence>
<dbReference type="Gene3D" id="2.40.50.740">
    <property type="match status" value="1"/>
</dbReference>
<dbReference type="EMBL" id="QGKW02002228">
    <property type="protein sequence ID" value="KAF2537705.1"/>
    <property type="molecule type" value="Genomic_DNA"/>
</dbReference>
<dbReference type="Pfam" id="PF22999">
    <property type="entry name" value="LTN1_E3_ligase_6th"/>
    <property type="match status" value="1"/>
</dbReference>
<dbReference type="GO" id="GO:0061630">
    <property type="term" value="F:ubiquitin protein ligase activity"/>
    <property type="evidence" value="ECO:0007669"/>
    <property type="project" value="UniProtKB-UniRule"/>
</dbReference>
<dbReference type="GO" id="GO:0008270">
    <property type="term" value="F:zinc ion binding"/>
    <property type="evidence" value="ECO:0007669"/>
    <property type="project" value="UniProtKB-KW"/>
</dbReference>
<dbReference type="InterPro" id="IPR038237">
    <property type="entry name" value="Ribosomal_eS4_central_sf"/>
</dbReference>
<evidence type="ECO:0000256" key="2">
    <source>
        <dbReference type="ARBA" id="ARBA00022730"/>
    </source>
</evidence>
<dbReference type="SUPFAM" id="SSF48371">
    <property type="entry name" value="ARM repeat"/>
    <property type="match status" value="1"/>
</dbReference>
<name>A0A8S9FUR4_BRACR</name>
<dbReference type="Pfam" id="PF16121">
    <property type="entry name" value="40S_S4_C"/>
    <property type="match status" value="1"/>
</dbReference>
<sequence>MGRPKGDAARSKARPSSSSLAASLLPSGSAAAGLGFGGYVGSSRFESSISNEDSAPLLDLDSEMAQHLQRLSRKDPTTKIKALASLSELVKQKKGKELLPLIPQWTFEYKKLILDYNRDVRRATHEVMANVVAGVGLGMCLDIVVAFMRYFLFFAFSLDDWRDLAPHLKSIMGPWWFSQFDLASEVSQAAKSSLQVAPRSQDFFFYLVCRCHTFYNKLSCDFIRLAAFPAQEKRLDALNLCSAEIFAYLEENLKLTPQNLSDKALASDELEEMYQQMISSSLVALATLLDILLHEPDNTGSASLNAESKLATKARRVATSSAEKLFSFHKCFLNFLKSESPSIRSATYSLLSSFIKNVPEVFSEGDVRCLAPALLGVFRENNPICHSSMWEAVLLFFRKFPQSWGSLNVHKSVLNHLWQFLRNGCFGSPLVSYPALILFLEVMPTQSVEADKFFVNFFTNLLAGRSMCDSRADQLSLLRATTECFLWGLRNSSRYCDNPNSIQDLQVALIDKVLVKILWANFFELPKGSTPPIQRKPAETLSMSSSVSFLSELGRCIIEILSGVNLLEQKLLSFFFKYVQESFLNTLQQGNLETITGSMKKMIDFLLLLERDSVSEAESWPLDQFIRPLLSNAFPWIKSSRLAGEVFVVSSSGPLAKWGSFALHALLIVVSLSLSDMEDWYQLVISCYPVSEIAEEDKAPQMHVSNEERTLLLDLFRKQRQVPRASSVVTQLPAVQILLARLIAIAVSYCGNDFNEEDWDFVFSNLKRLIQSAVVVMEETSENVNEFISGVSSKEKEIDTLEGLGHIVSISDPSLANAKNALSAFSLLNALVKHKSVEGEDNLNSLADEIWEPVKDRILEGVLRLFFCTGLAEAIAASYSPEAASLVASYRVDHLQFWELVAHLVVDSSPRARDRAVRAVEFWGLSKGAISSLYAIMFSSAPIPSLQRAAYTVLSTEPISRLAIVADGNASPSDESIIDQDSINVPSEEKLRLRDEISYMVEKLNYELLDTDLTAPERVNFTFKSFRLFIAPLRTNHLLLVQYIERTANPLILDSLFQHIPLELYMAQSLKKKDAIGLSDLSGVASAAVLAITTGSSLSTVESLWPIDTRKMAALAGAIYGLMIRVLPAYVRGWFSEMRDRSASSSIEAFTRSWCSPSLIMNELSQIKKADFNDESFSVSISKSANEVVATYTKDETGMDLFKLCKVRTIQVGQKGIPYLNTYDGRTIRYPDPLIKPNDTIKLDLEENKIVDSIKFDVGNVVMVTGGRNRGRVGVIKNREKHKGSFETIHIQDSTGHEFATRLGNVFTLGKGTKPWVSLPKGKGIKLTIIEEARKRLAGQQAA</sequence>
<comment type="caution">
    <text evidence="10">The sequence shown here is derived from an EMBL/GenBank/DDBJ whole genome shotgun (WGS) entry which is preliminary data.</text>
</comment>
<keyword evidence="3" id="KW-0694">RNA-binding</keyword>
<dbReference type="EC" id="2.3.2.27" evidence="6"/>
<feature type="transmembrane region" description="Helical" evidence="8">
    <location>
        <begin position="127"/>
        <end position="152"/>
    </location>
</feature>
<comment type="subunit">
    <text evidence="6">Component of the ribosome quality control complex (RQC).</text>
</comment>
<keyword evidence="8" id="KW-1133">Transmembrane helix</keyword>
<dbReference type="PANTHER" id="PTHR12389">
    <property type="entry name" value="ZINC FINGER PROTEIN 294"/>
    <property type="match status" value="1"/>
</dbReference>
<keyword evidence="2" id="KW-0699">rRNA-binding</keyword>
<dbReference type="InterPro" id="IPR005824">
    <property type="entry name" value="KOW"/>
</dbReference>
<feature type="domain" description="KOW" evidence="9">
    <location>
        <begin position="1255"/>
        <end position="1282"/>
    </location>
</feature>
<keyword evidence="6" id="KW-0808">Transferase</keyword>
<comment type="pathway">
    <text evidence="6">Protein modification; protein ubiquitination.</text>
</comment>
<evidence type="ECO:0000256" key="7">
    <source>
        <dbReference type="SAM" id="MobiDB-lite"/>
    </source>
</evidence>
<dbReference type="InterPro" id="IPR041982">
    <property type="entry name" value="Ribosomal_eS4_KOW"/>
</dbReference>
<dbReference type="GO" id="GO:0043023">
    <property type="term" value="F:ribosomal large subunit binding"/>
    <property type="evidence" value="ECO:0007669"/>
    <property type="project" value="TreeGrafter"/>
</dbReference>
<keyword evidence="8" id="KW-0472">Membrane</keyword>
<dbReference type="Pfam" id="PF00900">
    <property type="entry name" value="Ribosomal_S4e"/>
    <property type="match status" value="1"/>
</dbReference>
<keyword evidence="6" id="KW-0863">Zinc-finger</keyword>
<dbReference type="SMART" id="SM00739">
    <property type="entry name" value="KOW"/>
    <property type="match status" value="1"/>
</dbReference>
<keyword evidence="6" id="KW-0833">Ubl conjugation pathway</keyword>
<accession>A0A8S9FUR4</accession>
<dbReference type="GO" id="GO:0005840">
    <property type="term" value="C:ribosome"/>
    <property type="evidence" value="ECO:0007669"/>
    <property type="project" value="UniProtKB-KW"/>
</dbReference>
<keyword evidence="4" id="KW-0689">Ribosomal protein</keyword>
<dbReference type="InterPro" id="IPR039795">
    <property type="entry name" value="LTN1/Rkr1"/>
</dbReference>
<dbReference type="GO" id="GO:1990904">
    <property type="term" value="C:ribonucleoprotein complex"/>
    <property type="evidence" value="ECO:0007669"/>
    <property type="project" value="UniProtKB-KW"/>
</dbReference>
<evidence type="ECO:0000259" key="9">
    <source>
        <dbReference type="SMART" id="SM00739"/>
    </source>
</evidence>
<feature type="compositionally biased region" description="Basic and acidic residues" evidence="7">
    <location>
        <begin position="1"/>
        <end position="10"/>
    </location>
</feature>
<comment type="function">
    <text evidence="6">E3 ubiquitin-protein ligase. Component of the ribosome quality control complex (RQC), a ribosome-associated complex that mediates ubiquitination and extraction of incompletely synthesized nascent chains for proteasomal degradation.</text>
</comment>
<feature type="region of interest" description="Disordered" evidence="7">
    <location>
        <begin position="1"/>
        <end position="21"/>
    </location>
</feature>
<organism evidence="10 11">
    <name type="scientific">Brassica cretica</name>
    <name type="common">Mustard</name>
    <dbReference type="NCBI Taxonomy" id="69181"/>
    <lineage>
        <taxon>Eukaryota</taxon>
        <taxon>Viridiplantae</taxon>
        <taxon>Streptophyta</taxon>
        <taxon>Embryophyta</taxon>
        <taxon>Tracheophyta</taxon>
        <taxon>Spermatophyta</taxon>
        <taxon>Magnoliopsida</taxon>
        <taxon>eudicotyledons</taxon>
        <taxon>Gunneridae</taxon>
        <taxon>Pentapetalae</taxon>
        <taxon>rosids</taxon>
        <taxon>malvids</taxon>
        <taxon>Brassicales</taxon>
        <taxon>Brassicaceae</taxon>
        <taxon>Brassiceae</taxon>
        <taxon>Brassica</taxon>
    </lineage>
</organism>
<dbReference type="Proteomes" id="UP000712281">
    <property type="component" value="Unassembled WGS sequence"/>
</dbReference>
<reference evidence="10" key="1">
    <citation type="submission" date="2019-12" db="EMBL/GenBank/DDBJ databases">
        <title>Genome sequencing and annotation of Brassica cretica.</title>
        <authorList>
            <person name="Studholme D.J."/>
            <person name="Sarris P.F."/>
        </authorList>
    </citation>
    <scope>NUCLEOTIDE SEQUENCE</scope>
    <source>
        <strain evidence="10">PFS-001/15</strain>
        <tissue evidence="10">Leaf</tissue>
    </source>
</reference>
<comment type="similarity">
    <text evidence="1">Belongs to the eukaryotic ribosomal protein eS4 family.</text>
</comment>
<dbReference type="GO" id="GO:0072344">
    <property type="term" value="P:rescue of stalled ribosome"/>
    <property type="evidence" value="ECO:0007669"/>
    <property type="project" value="UniProtKB-UniRule"/>
</dbReference>
<dbReference type="PANTHER" id="PTHR12389:SF1">
    <property type="entry name" value="RING-TYPE E3 UBIQUITIN TRANSFERASE"/>
    <property type="match status" value="1"/>
</dbReference>
<dbReference type="GO" id="GO:0019843">
    <property type="term" value="F:rRNA binding"/>
    <property type="evidence" value="ECO:0007669"/>
    <property type="project" value="UniProtKB-KW"/>
</dbReference>
<comment type="similarity">
    <text evidence="6">Belongs to the LTN1 family.</text>
</comment>
<dbReference type="InterPro" id="IPR054476">
    <property type="entry name" value="Ltn1_N"/>
</dbReference>
<dbReference type="Pfam" id="PF22958">
    <property type="entry name" value="Ltn1_1st"/>
    <property type="match status" value="3"/>
</dbReference>
<dbReference type="Pfam" id="PF00467">
    <property type="entry name" value="KOW"/>
    <property type="match status" value="1"/>
</dbReference>
<dbReference type="FunFam" id="2.40.50.740:FF:000001">
    <property type="entry name" value="40S ribosomal protein S4"/>
    <property type="match status" value="1"/>
</dbReference>
<gene>
    <name evidence="10" type="ORF">F2Q68_00022034</name>
</gene>
<keyword evidence="5" id="KW-0687">Ribonucleoprotein</keyword>
<dbReference type="CDD" id="cd06087">
    <property type="entry name" value="KOW_RPS4"/>
    <property type="match status" value="1"/>
</dbReference>
<dbReference type="InterPro" id="IPR054477">
    <property type="entry name" value="LTN1_E3_ligase_6th"/>
</dbReference>
<dbReference type="GO" id="GO:1990116">
    <property type="term" value="P:ribosome-associated ubiquitin-dependent protein catabolic process"/>
    <property type="evidence" value="ECO:0007669"/>
    <property type="project" value="UniProtKB-UniRule"/>
</dbReference>
<evidence type="ECO:0000313" key="11">
    <source>
        <dbReference type="Proteomes" id="UP000712281"/>
    </source>
</evidence>
<dbReference type="InterPro" id="IPR014722">
    <property type="entry name" value="Rib_uL2_dom2"/>
</dbReference>
<dbReference type="FunFam" id="2.30.30.30:FF:000005">
    <property type="entry name" value="40S ribosomal protein S4"/>
    <property type="match status" value="1"/>
</dbReference>
<evidence type="ECO:0000256" key="1">
    <source>
        <dbReference type="ARBA" id="ARBA00007500"/>
    </source>
</evidence>
<dbReference type="InterPro" id="IPR016024">
    <property type="entry name" value="ARM-type_fold"/>
</dbReference>
<keyword evidence="6" id="KW-0862">Zinc</keyword>
<dbReference type="Gene3D" id="2.30.30.30">
    <property type="match status" value="1"/>
</dbReference>
<proteinExistence type="inferred from homology"/>
<comment type="catalytic activity">
    <reaction evidence="6">
        <text>S-ubiquitinyl-[E2 ubiquitin-conjugating enzyme]-L-cysteine + [acceptor protein]-L-lysine = [E2 ubiquitin-conjugating enzyme]-L-cysteine + N(6)-ubiquitinyl-[acceptor protein]-L-lysine.</text>
        <dbReference type="EC" id="2.3.2.27"/>
    </reaction>
</comment>
<evidence type="ECO:0000256" key="3">
    <source>
        <dbReference type="ARBA" id="ARBA00022884"/>
    </source>
</evidence>
<dbReference type="InterPro" id="IPR032277">
    <property type="entry name" value="Ribosomal_eS4_C"/>
</dbReference>
<dbReference type="GO" id="GO:0005829">
    <property type="term" value="C:cytosol"/>
    <property type="evidence" value="ECO:0007669"/>
    <property type="project" value="UniProtKB-UniRule"/>
</dbReference>
<keyword evidence="6" id="KW-0479">Metal-binding</keyword>
<dbReference type="GO" id="GO:1990112">
    <property type="term" value="C:RQC complex"/>
    <property type="evidence" value="ECO:0007669"/>
    <property type="project" value="UniProtKB-UniRule"/>
</dbReference>
<evidence type="ECO:0000256" key="6">
    <source>
        <dbReference type="RuleBase" id="RU367090"/>
    </source>
</evidence>